<dbReference type="InterPro" id="IPR000719">
    <property type="entry name" value="Prot_kinase_dom"/>
</dbReference>
<dbReference type="Pfam" id="PF13489">
    <property type="entry name" value="Methyltransf_23"/>
    <property type="match status" value="1"/>
</dbReference>
<dbReference type="Gene3D" id="3.40.50.150">
    <property type="entry name" value="Vaccinia Virus protein VP39"/>
    <property type="match status" value="1"/>
</dbReference>
<dbReference type="KEGG" id="sapo:SAPIO_CDS9466"/>
<dbReference type="SMART" id="SM00220">
    <property type="entry name" value="S_TKc"/>
    <property type="match status" value="1"/>
</dbReference>
<dbReference type="PANTHER" id="PTHR24359">
    <property type="entry name" value="SERINE/THREONINE-PROTEIN KINASE SBK1"/>
    <property type="match status" value="1"/>
</dbReference>
<dbReference type="SUPFAM" id="SSF56112">
    <property type="entry name" value="Protein kinase-like (PK-like)"/>
    <property type="match status" value="1"/>
</dbReference>
<dbReference type="PROSITE" id="PS50011">
    <property type="entry name" value="PROTEIN_KINASE_DOM"/>
    <property type="match status" value="1"/>
</dbReference>
<evidence type="ECO:0000259" key="2">
    <source>
        <dbReference type="PROSITE" id="PS50011"/>
    </source>
</evidence>
<dbReference type="Proteomes" id="UP000028545">
    <property type="component" value="Unassembled WGS sequence"/>
</dbReference>
<evidence type="ECO:0000313" key="4">
    <source>
        <dbReference type="Proteomes" id="UP000028545"/>
    </source>
</evidence>
<keyword evidence="4" id="KW-1185">Reference proteome</keyword>
<dbReference type="InterPro" id="IPR029063">
    <property type="entry name" value="SAM-dependent_MTases_sf"/>
</dbReference>
<accession>A0A084FWV2</accession>
<protein>
    <recommendedName>
        <fullName evidence="2">Protein kinase domain-containing protein</fullName>
    </recommendedName>
</protein>
<evidence type="ECO:0000313" key="3">
    <source>
        <dbReference type="EMBL" id="KEZ39564.1"/>
    </source>
</evidence>
<evidence type="ECO:0000256" key="1">
    <source>
        <dbReference type="SAM" id="MobiDB-lite"/>
    </source>
</evidence>
<dbReference type="VEuPathDB" id="FungiDB:SAPIO_CDS9466"/>
<dbReference type="HOGENOM" id="CLU_299186_0_0_1"/>
<comment type="caution">
    <text evidence="3">The sequence shown here is derived from an EMBL/GenBank/DDBJ whole genome shotgun (WGS) entry which is preliminary data.</text>
</comment>
<dbReference type="Gene3D" id="1.10.510.10">
    <property type="entry name" value="Transferase(Phosphotransferase) domain 1"/>
    <property type="match status" value="1"/>
</dbReference>
<feature type="region of interest" description="Disordered" evidence="1">
    <location>
        <begin position="469"/>
        <end position="494"/>
    </location>
</feature>
<feature type="region of interest" description="Disordered" evidence="1">
    <location>
        <begin position="772"/>
        <end position="794"/>
    </location>
</feature>
<reference evidence="3 4" key="1">
    <citation type="journal article" date="2014" name="Genome Announc.">
        <title>Draft genome sequence of the pathogenic fungus Scedosporium apiospermum.</title>
        <authorList>
            <person name="Vandeputte P."/>
            <person name="Ghamrawi S."/>
            <person name="Rechenmann M."/>
            <person name="Iltis A."/>
            <person name="Giraud S."/>
            <person name="Fleury M."/>
            <person name="Thornton C."/>
            <person name="Delhaes L."/>
            <person name="Meyer W."/>
            <person name="Papon N."/>
            <person name="Bouchara J.P."/>
        </authorList>
    </citation>
    <scope>NUCLEOTIDE SEQUENCE [LARGE SCALE GENOMIC DNA]</scope>
    <source>
        <strain evidence="3 4">IHEM 14462</strain>
    </source>
</reference>
<dbReference type="GO" id="GO:0005524">
    <property type="term" value="F:ATP binding"/>
    <property type="evidence" value="ECO:0007669"/>
    <property type="project" value="InterPro"/>
</dbReference>
<feature type="compositionally biased region" description="Basic and acidic residues" evidence="1">
    <location>
        <begin position="484"/>
        <end position="493"/>
    </location>
</feature>
<organism evidence="3 4">
    <name type="scientific">Pseudallescheria apiosperma</name>
    <name type="common">Scedosporium apiospermum</name>
    <dbReference type="NCBI Taxonomy" id="563466"/>
    <lineage>
        <taxon>Eukaryota</taxon>
        <taxon>Fungi</taxon>
        <taxon>Dikarya</taxon>
        <taxon>Ascomycota</taxon>
        <taxon>Pezizomycotina</taxon>
        <taxon>Sordariomycetes</taxon>
        <taxon>Hypocreomycetidae</taxon>
        <taxon>Microascales</taxon>
        <taxon>Microascaceae</taxon>
        <taxon>Scedosporium</taxon>
    </lineage>
</organism>
<feature type="region of interest" description="Disordered" evidence="1">
    <location>
        <begin position="193"/>
        <end position="226"/>
    </location>
</feature>
<feature type="compositionally biased region" description="Basic and acidic residues" evidence="1">
    <location>
        <begin position="81"/>
        <end position="92"/>
    </location>
</feature>
<dbReference type="OrthoDB" id="1046782at2759"/>
<dbReference type="SUPFAM" id="SSF53335">
    <property type="entry name" value="S-adenosyl-L-methionine-dependent methyltransferases"/>
    <property type="match status" value="1"/>
</dbReference>
<feature type="compositionally biased region" description="Polar residues" evidence="1">
    <location>
        <begin position="62"/>
        <end position="71"/>
    </location>
</feature>
<sequence length="1003" mass="113834">MPHASEHPGTPVGMARLRSHIYIASVTTQRDRTQPIAAMVAALGANDLSGTFLPYLVPMASPRQSVRSPRQVSFDIPAPADEPRTPPPRPEETPNTTEPLHADCGNDIPQSYPPGGHAAEEEPEQIITLAHVKKKLWDEMIQCPDDASNRFLPRGQLSKLVTRKVVSEVIRCEFFNEPEAEAQACADFVWGEGGPTVENGEMPPSSPPGPFRPPLAEEMDADPDEKTSSRKIFTILMLISKVKLIRMFKEAGIRDRELPFIRCKDKNTLSTWQGRDLAFLTDKEALNEFYSKQRWIHIPFIKMFDQNPNTEKYRLLHNDTILPFTDWDPQEQQVDESAYAKVTRVAIHPDHHRFTHPNTNFFAIKEFFPDLEDHHHGHYRNEIAAFAQTKKGSHLVELLATLSIAGGEGKQDQLYLIFPWADGGSLKHMWKQEPEELLLNHKLDKPALVRWVALQIFGIITDLCNIHERPSDENEEPNGIGTETGHENDKGETTNKPLFGIHGDIKPENILHFIQETGFHRLGRLKLGDFGVMQYHAKDRRTGPHHTPAGAPSYRAPEQDVEFRGDMCRRVDIWALGCVFSELVTWLIRGTRGLEAYQNKRLADYLERRRTKGETIKAKANSRSREDVFFLKYYLRDEGGSQPGRCPWIPKLRPSVKEWIEELITDIGGKEADFFLAHFLEFVKSEMLHPERECRATCQETFVFLKRLMDRDTPEYWSCPESRRDFSESVPELSSDEDLDPELASSTNLVLEISSNGNPDLDLASNEHLNPELASDENPAAGQSSGENPALDSHSRNTRWNALLSSISYDSVRAMEFGEMFPGTEVLGNDFSPIQPTWVPPNVKFEVDDVEGDWVYAHPFDYIFCRYMTGSIADWPKLVSNIYDNWIGMLLDAARKIGREPCPGPKLLERVKGAGFTKVTERVFKMPIGSWPKDPRLKELGLINASQVIDGLEAFSMRLMCDVQGWSESEVQVLLAKVRKELKGTVFHAYVNFHVVYGQKPSE</sequence>
<dbReference type="RefSeq" id="XP_016639363.1">
    <property type="nucleotide sequence ID" value="XM_016790853.1"/>
</dbReference>
<dbReference type="GeneID" id="27728538"/>
<dbReference type="Pfam" id="PF00069">
    <property type="entry name" value="Pkinase"/>
    <property type="match status" value="1"/>
</dbReference>
<dbReference type="GO" id="GO:0004674">
    <property type="term" value="F:protein serine/threonine kinase activity"/>
    <property type="evidence" value="ECO:0007669"/>
    <property type="project" value="TreeGrafter"/>
</dbReference>
<dbReference type="PANTHER" id="PTHR24359:SF37">
    <property type="entry name" value="PROTEIN KINASE DOMAIN-CONTAINING PROTEIN"/>
    <property type="match status" value="1"/>
</dbReference>
<dbReference type="AlphaFoldDB" id="A0A084FWV2"/>
<feature type="domain" description="Protein kinase" evidence="2">
    <location>
        <begin position="328"/>
        <end position="675"/>
    </location>
</feature>
<name>A0A084FWV2_PSEDA</name>
<gene>
    <name evidence="3" type="ORF">SAPIO_CDS9466</name>
</gene>
<feature type="region of interest" description="Disordered" evidence="1">
    <location>
        <begin position="62"/>
        <end position="99"/>
    </location>
</feature>
<feature type="compositionally biased region" description="Pro residues" evidence="1">
    <location>
        <begin position="204"/>
        <end position="213"/>
    </location>
</feature>
<dbReference type="InterPro" id="IPR011009">
    <property type="entry name" value="Kinase-like_dom_sf"/>
</dbReference>
<proteinExistence type="predicted"/>
<dbReference type="EMBL" id="JOWA01000143">
    <property type="protein sequence ID" value="KEZ39564.1"/>
    <property type="molecule type" value="Genomic_DNA"/>
</dbReference>